<evidence type="ECO:0000256" key="3">
    <source>
        <dbReference type="ARBA" id="ARBA00022691"/>
    </source>
</evidence>
<evidence type="ECO:0000256" key="2">
    <source>
        <dbReference type="ARBA" id="ARBA00022679"/>
    </source>
</evidence>
<dbReference type="GO" id="GO:0003723">
    <property type="term" value="F:RNA binding"/>
    <property type="evidence" value="ECO:0007669"/>
    <property type="project" value="UniProtKB-KW"/>
</dbReference>
<evidence type="ECO:0000313" key="6">
    <source>
        <dbReference type="EMBL" id="SVA15973.1"/>
    </source>
</evidence>
<dbReference type="PANTHER" id="PTHR22807">
    <property type="entry name" value="NOP2 YEAST -RELATED NOL1/NOP2/FMU SUN DOMAIN-CONTAINING"/>
    <property type="match status" value="1"/>
</dbReference>
<reference evidence="6" key="1">
    <citation type="submission" date="2018-05" db="EMBL/GenBank/DDBJ databases">
        <authorList>
            <person name="Lanie J.A."/>
            <person name="Ng W.-L."/>
            <person name="Kazmierczak K.M."/>
            <person name="Andrzejewski T.M."/>
            <person name="Davidsen T.M."/>
            <person name="Wayne K.J."/>
            <person name="Tettelin H."/>
            <person name="Glass J.I."/>
            <person name="Rusch D."/>
            <person name="Podicherti R."/>
            <person name="Tsui H.-C.T."/>
            <person name="Winkler M.E."/>
        </authorList>
    </citation>
    <scope>NUCLEOTIDE SEQUENCE</scope>
</reference>
<dbReference type="NCBIfam" id="NF011494">
    <property type="entry name" value="PRK14902.1"/>
    <property type="match status" value="1"/>
</dbReference>
<keyword evidence="2" id="KW-0808">Transferase</keyword>
<keyword evidence="1" id="KW-0489">Methyltransferase</keyword>
<dbReference type="PROSITE" id="PS51686">
    <property type="entry name" value="SAM_MT_RSMB_NOP"/>
    <property type="match status" value="1"/>
</dbReference>
<proteinExistence type="predicted"/>
<dbReference type="GO" id="GO:0008173">
    <property type="term" value="F:RNA methyltransferase activity"/>
    <property type="evidence" value="ECO:0007669"/>
    <property type="project" value="InterPro"/>
</dbReference>
<dbReference type="Gene3D" id="3.40.50.150">
    <property type="entry name" value="Vaccinia Virus protein VP39"/>
    <property type="match status" value="1"/>
</dbReference>
<dbReference type="SUPFAM" id="SSF53335">
    <property type="entry name" value="S-adenosyl-L-methionine-dependent methyltransferases"/>
    <property type="match status" value="1"/>
</dbReference>
<protein>
    <recommendedName>
        <fullName evidence="5">SAM-dependent MTase RsmB/NOP-type domain-containing protein</fullName>
    </recommendedName>
</protein>
<dbReference type="Gene3D" id="3.30.70.1170">
    <property type="entry name" value="Sun protein, domain 3"/>
    <property type="match status" value="1"/>
</dbReference>
<dbReference type="SUPFAM" id="SSF48013">
    <property type="entry name" value="NusB-like"/>
    <property type="match status" value="1"/>
</dbReference>
<dbReference type="EMBL" id="UINC01004663">
    <property type="protein sequence ID" value="SVA15973.1"/>
    <property type="molecule type" value="Genomic_DNA"/>
</dbReference>
<keyword evidence="4" id="KW-0694">RNA-binding</keyword>
<dbReference type="InterPro" id="IPR035926">
    <property type="entry name" value="NusB-like_sf"/>
</dbReference>
<dbReference type="Pfam" id="PF01189">
    <property type="entry name" value="Methyltr_RsmB-F"/>
    <property type="match status" value="1"/>
</dbReference>
<dbReference type="InterPro" id="IPR006027">
    <property type="entry name" value="NusB_RsmB_TIM44"/>
</dbReference>
<dbReference type="InterPro" id="IPR001678">
    <property type="entry name" value="MeTrfase_RsmB-F_NOP2_dom"/>
</dbReference>
<keyword evidence="3" id="KW-0949">S-adenosyl-L-methionine</keyword>
<evidence type="ECO:0000256" key="1">
    <source>
        <dbReference type="ARBA" id="ARBA00022603"/>
    </source>
</evidence>
<dbReference type="InterPro" id="IPR023267">
    <property type="entry name" value="RCMT"/>
</dbReference>
<dbReference type="PANTHER" id="PTHR22807:SF53">
    <property type="entry name" value="RIBOSOMAL RNA SMALL SUBUNIT METHYLTRANSFERASE B-RELATED"/>
    <property type="match status" value="1"/>
</dbReference>
<sequence length="414" mass="45714">MLDHVIQECAHRPNSKLDSRILDLLRISAYQIFRQDRVPIAAIVNDAVNLTREIRRAHAAGFVNAVLRTLTKVRSEPPLPAQPDPKELAAHEETSFKDWPQALQEAALDYLSTTESHPRWLAERWLIRYGYSSTLAWVRFNNTPAPLTLRTNRIKTDRDTLIKELEQHAVHVRPANHAPDGLIVLDGNPLHTPLAQSGKFLLQSETSQLISCLANVQSEQQVLDTCAAPGGKTTALAADMNNTGFLVATDVRKSRLALLANTISHSGATNIRLAQADFVAGAPFSNSFDCVVVDAPCTGLGTIRTDPDIRWRCHPNDFSKTAEIQLAILEQASQAVRNGGRLLYSTCSSEPEENEEVIVSFLKLHPKFSILDAKSLRDSLGVTLTSAINSSGYLRTYPFLHDLDAFFAAVLILD</sequence>
<dbReference type="CDD" id="cd02440">
    <property type="entry name" value="AdoMet_MTases"/>
    <property type="match status" value="1"/>
</dbReference>
<dbReference type="PRINTS" id="PR02008">
    <property type="entry name" value="RCMTFAMILY"/>
</dbReference>
<organism evidence="6">
    <name type="scientific">marine metagenome</name>
    <dbReference type="NCBI Taxonomy" id="408172"/>
    <lineage>
        <taxon>unclassified sequences</taxon>
        <taxon>metagenomes</taxon>
        <taxon>ecological metagenomes</taxon>
    </lineage>
</organism>
<gene>
    <name evidence="6" type="ORF">METZ01_LOCUS68827</name>
</gene>
<evidence type="ECO:0000259" key="5">
    <source>
        <dbReference type="PROSITE" id="PS51686"/>
    </source>
</evidence>
<dbReference type="InterPro" id="IPR054728">
    <property type="entry name" value="RsmB-like_ferredoxin"/>
</dbReference>
<dbReference type="Pfam" id="PF22458">
    <property type="entry name" value="RsmF-B_ferredox"/>
    <property type="match status" value="1"/>
</dbReference>
<dbReference type="GO" id="GO:0006355">
    <property type="term" value="P:regulation of DNA-templated transcription"/>
    <property type="evidence" value="ECO:0007669"/>
    <property type="project" value="InterPro"/>
</dbReference>
<feature type="domain" description="SAM-dependent MTase RsmB/NOP-type" evidence="5">
    <location>
        <begin position="137"/>
        <end position="414"/>
    </location>
</feature>
<dbReference type="Pfam" id="PF01029">
    <property type="entry name" value="NusB"/>
    <property type="match status" value="1"/>
</dbReference>
<dbReference type="Gene3D" id="1.10.940.10">
    <property type="entry name" value="NusB-like"/>
    <property type="match status" value="1"/>
</dbReference>
<name>A0A381TPJ0_9ZZZZ</name>
<dbReference type="AlphaFoldDB" id="A0A381TPJ0"/>
<dbReference type="InterPro" id="IPR029063">
    <property type="entry name" value="SAM-dependent_MTases_sf"/>
</dbReference>
<evidence type="ECO:0000256" key="4">
    <source>
        <dbReference type="ARBA" id="ARBA00022884"/>
    </source>
</evidence>
<dbReference type="GO" id="GO:0001510">
    <property type="term" value="P:RNA methylation"/>
    <property type="evidence" value="ECO:0007669"/>
    <property type="project" value="InterPro"/>
</dbReference>
<dbReference type="InterPro" id="IPR049560">
    <property type="entry name" value="MeTrfase_RsmB-F_NOP2_cat"/>
</dbReference>
<accession>A0A381TPJ0</accession>